<protein>
    <submittedName>
        <fullName evidence="1">Uncharacterized protein</fullName>
    </submittedName>
</protein>
<accession>G0A1Y0</accession>
<reference evidence="1 2" key="1">
    <citation type="journal article" date="2011" name="J. Bacteriol.">
        <title>Complete Genome Sequence of the Aerobic Marine Methanotroph Methylomonas methanica MC09.</title>
        <authorList>
            <person name="Boden R."/>
            <person name="Cunliffe M."/>
            <person name="Scanlan J."/>
            <person name="Moussard H."/>
            <person name="Kits K.D."/>
            <person name="Klotz M.G."/>
            <person name="Jetten M.S."/>
            <person name="Vuilleumier S."/>
            <person name="Han J."/>
            <person name="Peters L."/>
            <person name="Mikhailova N."/>
            <person name="Teshima H."/>
            <person name="Tapia R."/>
            <person name="Kyrpides N."/>
            <person name="Ivanova N."/>
            <person name="Pagani I."/>
            <person name="Cheng J.F."/>
            <person name="Goodwin L."/>
            <person name="Han C."/>
            <person name="Hauser L."/>
            <person name="Land M.L."/>
            <person name="Lapidus A."/>
            <person name="Lucas S."/>
            <person name="Pitluck S."/>
            <person name="Woyke T."/>
            <person name="Stein L."/>
            <person name="Murrell J.C."/>
        </authorList>
    </citation>
    <scope>NUCLEOTIDE SEQUENCE [LARGE SCALE GENOMIC DNA]</scope>
    <source>
        <strain evidence="1 2">MC09</strain>
    </source>
</reference>
<dbReference type="EMBL" id="CP002738">
    <property type="protein sequence ID" value="AEG01363.1"/>
    <property type="molecule type" value="Genomic_DNA"/>
</dbReference>
<dbReference type="Proteomes" id="UP000008888">
    <property type="component" value="Chromosome"/>
</dbReference>
<organism evidence="1 2">
    <name type="scientific">Methylomonas methanica (strain DSM 25384 / MC09)</name>
    <dbReference type="NCBI Taxonomy" id="857087"/>
    <lineage>
        <taxon>Bacteria</taxon>
        <taxon>Pseudomonadati</taxon>
        <taxon>Pseudomonadota</taxon>
        <taxon>Gammaproteobacteria</taxon>
        <taxon>Methylococcales</taxon>
        <taxon>Methylococcaceae</taxon>
        <taxon>Methylomonas</taxon>
    </lineage>
</organism>
<sequence>MYFEKKYNKNINKDGKKLRSLSLTSFFAACYIGRYKLFQTM</sequence>
<evidence type="ECO:0000313" key="2">
    <source>
        <dbReference type="Proteomes" id="UP000008888"/>
    </source>
</evidence>
<gene>
    <name evidence="1" type="ordered locus">Metme_2984</name>
</gene>
<evidence type="ECO:0000313" key="1">
    <source>
        <dbReference type="EMBL" id="AEG01363.1"/>
    </source>
</evidence>
<proteinExistence type="predicted"/>
<dbReference type="PROSITE" id="PS51257">
    <property type="entry name" value="PROKAR_LIPOPROTEIN"/>
    <property type="match status" value="1"/>
</dbReference>
<keyword evidence="2" id="KW-1185">Reference proteome</keyword>
<reference evidence="2" key="3">
    <citation type="submission" date="2011-05" db="EMBL/GenBank/DDBJ databases">
        <title>Complete sequence of Methylomonas methanica MC09.</title>
        <authorList>
            <consortium name="US DOE Joint Genome Institute"/>
            <person name="Lucas S."/>
            <person name="Han J."/>
            <person name="Lapidus A."/>
            <person name="Cheng J.-F."/>
            <person name="Goodwin L."/>
            <person name="Pitluck S."/>
            <person name="Peters L."/>
            <person name="Mikhailova N."/>
            <person name="Teshima H."/>
            <person name="Han C."/>
            <person name="Tapia R."/>
            <person name="Land M."/>
            <person name="Hauser L."/>
            <person name="Kyrpides N."/>
            <person name="Ivanova N."/>
            <person name="Pagani I."/>
            <person name="Stein L."/>
            <person name="Woyke T."/>
        </authorList>
    </citation>
    <scope>NUCLEOTIDE SEQUENCE [LARGE SCALE GENOMIC DNA]</scope>
    <source>
        <strain evidence="2">MC09</strain>
    </source>
</reference>
<reference key="2">
    <citation type="submission" date="2011-05" db="EMBL/GenBank/DDBJ databases">
        <title>Complete genome sequence of the aerobic marine methanotroph Methylomonas methanica MC09.</title>
        <authorList>
            <person name="Boden R."/>
            <person name="Cunliffe M."/>
            <person name="Scanlan J."/>
            <person name="Moussard H."/>
            <person name="Kits K.D."/>
            <person name="Klotz M."/>
            <person name="Jetten M."/>
            <person name="Vuilleumier S."/>
            <person name="Han J."/>
            <person name="Peters L."/>
            <person name="Mikhailova N."/>
            <person name="Teshima H."/>
            <person name="Tapia R."/>
            <person name="Kyrpides N."/>
            <person name="Ivanova N."/>
            <person name="Pagani I."/>
            <person name="Cheng J.-F."/>
            <person name="Goodwin L."/>
            <person name="Han C."/>
            <person name="Hauser L."/>
            <person name="Land M."/>
            <person name="Lapidus A."/>
            <person name="Lucas S."/>
            <person name="Pitluck S."/>
            <person name="Woyke T."/>
            <person name="Stein L.Y."/>
            <person name="Murrell C."/>
        </authorList>
    </citation>
    <scope>NUCLEOTIDE SEQUENCE</scope>
    <source>
        <strain>MC09</strain>
    </source>
</reference>
<name>G0A1Y0_METMM</name>
<dbReference type="AlphaFoldDB" id="G0A1Y0"/>
<dbReference type="HOGENOM" id="CLU_3272648_0_0_6"/>
<dbReference type="STRING" id="857087.Metme_2984"/>
<dbReference type="KEGG" id="mmt:Metme_2984"/>